<keyword evidence="2" id="KW-0732">Signal</keyword>
<dbReference type="Gene3D" id="1.10.10.1940">
    <property type="match status" value="1"/>
</dbReference>
<feature type="domain" description="ShKT" evidence="3">
    <location>
        <begin position="25"/>
        <end position="63"/>
    </location>
</feature>
<reference evidence="4 5" key="1">
    <citation type="submission" date="2014-10" db="EMBL/GenBank/DDBJ databases">
        <title>Draft genome of the hookworm Ancylostoma caninum.</title>
        <authorList>
            <person name="Mitreva M."/>
        </authorList>
    </citation>
    <scope>NUCLEOTIDE SEQUENCE [LARGE SCALE GENOMIC DNA]</scope>
    <source>
        <strain evidence="4 5">Baltimore</strain>
    </source>
</reference>
<dbReference type="AlphaFoldDB" id="A0A368EW09"/>
<comment type="caution">
    <text evidence="1">Lacks conserved residue(s) required for the propagation of feature annotation.</text>
</comment>
<dbReference type="EMBL" id="JOJR01024846">
    <property type="protein sequence ID" value="RCN23843.1"/>
    <property type="molecule type" value="Genomic_DNA"/>
</dbReference>
<dbReference type="Pfam" id="PF01549">
    <property type="entry name" value="ShK"/>
    <property type="match status" value="1"/>
</dbReference>
<keyword evidence="5" id="KW-1185">Reference proteome</keyword>
<evidence type="ECO:0000256" key="1">
    <source>
        <dbReference type="PROSITE-ProRule" id="PRU01005"/>
    </source>
</evidence>
<accession>A0A368EW09</accession>
<feature type="chain" id="PRO_5017074758" evidence="2">
    <location>
        <begin position="23"/>
        <end position="64"/>
    </location>
</feature>
<evidence type="ECO:0000259" key="3">
    <source>
        <dbReference type="PROSITE" id="PS51670"/>
    </source>
</evidence>
<gene>
    <name evidence="4" type="ORF">ANCCAN_30468</name>
</gene>
<sequence>MLLQVLCVFLLLNAFTQDVAMAQGCRDRIPVNVCQQQKEKGNCKNQYTVEMMKMQCPKTCGFCQ</sequence>
<comment type="caution">
    <text evidence="4">The sequence shown here is derived from an EMBL/GenBank/DDBJ whole genome shotgun (WGS) entry which is preliminary data.</text>
</comment>
<evidence type="ECO:0000256" key="2">
    <source>
        <dbReference type="SAM" id="SignalP"/>
    </source>
</evidence>
<dbReference type="SMART" id="SM00254">
    <property type="entry name" value="ShKT"/>
    <property type="match status" value="1"/>
</dbReference>
<name>A0A368EW09_ANCCA</name>
<dbReference type="InterPro" id="IPR003582">
    <property type="entry name" value="ShKT_dom"/>
</dbReference>
<organism evidence="4 5">
    <name type="scientific">Ancylostoma caninum</name>
    <name type="common">Dog hookworm</name>
    <dbReference type="NCBI Taxonomy" id="29170"/>
    <lineage>
        <taxon>Eukaryota</taxon>
        <taxon>Metazoa</taxon>
        <taxon>Ecdysozoa</taxon>
        <taxon>Nematoda</taxon>
        <taxon>Chromadorea</taxon>
        <taxon>Rhabditida</taxon>
        <taxon>Rhabditina</taxon>
        <taxon>Rhabditomorpha</taxon>
        <taxon>Strongyloidea</taxon>
        <taxon>Ancylostomatidae</taxon>
        <taxon>Ancylostomatinae</taxon>
        <taxon>Ancylostoma</taxon>
    </lineage>
</organism>
<feature type="signal peptide" evidence="2">
    <location>
        <begin position="1"/>
        <end position="22"/>
    </location>
</feature>
<evidence type="ECO:0000313" key="5">
    <source>
        <dbReference type="Proteomes" id="UP000252519"/>
    </source>
</evidence>
<proteinExistence type="predicted"/>
<dbReference type="Proteomes" id="UP000252519">
    <property type="component" value="Unassembled WGS sequence"/>
</dbReference>
<evidence type="ECO:0000313" key="4">
    <source>
        <dbReference type="EMBL" id="RCN23843.1"/>
    </source>
</evidence>
<dbReference type="PROSITE" id="PS51670">
    <property type="entry name" value="SHKT"/>
    <property type="match status" value="1"/>
</dbReference>
<protein>
    <submittedName>
        <fullName evidence="4">ShTK domain protein</fullName>
    </submittedName>
</protein>